<evidence type="ECO:0000313" key="1">
    <source>
        <dbReference type="EMBL" id="QJC55723.1"/>
    </source>
</evidence>
<name>A0A6H2H7F4_9BURK</name>
<organism evidence="1 2">
    <name type="scientific">Polaromonas vacuolata</name>
    <dbReference type="NCBI Taxonomy" id="37448"/>
    <lineage>
        <taxon>Bacteria</taxon>
        <taxon>Pseudomonadati</taxon>
        <taxon>Pseudomonadota</taxon>
        <taxon>Betaproteobacteria</taxon>
        <taxon>Burkholderiales</taxon>
        <taxon>Comamonadaceae</taxon>
        <taxon>Polaromonas</taxon>
    </lineage>
</organism>
<dbReference type="EMBL" id="CP051461">
    <property type="protein sequence ID" value="QJC55723.1"/>
    <property type="molecule type" value="Genomic_DNA"/>
</dbReference>
<proteinExistence type="predicted"/>
<dbReference type="AlphaFoldDB" id="A0A6H2H7F4"/>
<evidence type="ECO:0000313" key="2">
    <source>
        <dbReference type="Proteomes" id="UP000502041"/>
    </source>
</evidence>
<dbReference type="Proteomes" id="UP000502041">
    <property type="component" value="Chromosome"/>
</dbReference>
<accession>A0A6H2H7F4</accession>
<gene>
    <name evidence="1" type="ORF">HC248_01005</name>
</gene>
<dbReference type="KEGG" id="pvac:HC248_01005"/>
<reference evidence="1 2" key="1">
    <citation type="submission" date="2020-04" db="EMBL/GenBank/DDBJ databases">
        <title>Complete genome of a Psychrophilic, Marine, Gas Vacuolate Bacterium Polaromonas vacuolata KCTC 22033T.</title>
        <authorList>
            <person name="Hwang K."/>
            <person name="Kim K.M."/>
        </authorList>
    </citation>
    <scope>NUCLEOTIDE SEQUENCE [LARGE SCALE GENOMIC DNA]</scope>
    <source>
        <strain evidence="1 2">KCTC 22033</strain>
    </source>
</reference>
<sequence>MSRSVLQHWFLKNAPNKKILLACIDRTDHINLKALNLLLSSARNRLAR</sequence>
<protein>
    <submittedName>
        <fullName evidence="1">Uncharacterized protein</fullName>
    </submittedName>
</protein>
<keyword evidence="2" id="KW-1185">Reference proteome</keyword>